<gene>
    <name evidence="2" type="ORF">D7044_13215</name>
    <name evidence="1" type="ORF">D7147_09125</name>
</gene>
<reference evidence="3 4" key="1">
    <citation type="submission" date="2018-09" db="EMBL/GenBank/DDBJ databases">
        <title>Micromonospora sp. nov. MS1-9, isolated from a root of Musa sp.</title>
        <authorList>
            <person name="Kuncharoen N."/>
            <person name="Kudo T."/>
            <person name="Ohkuma M."/>
            <person name="Yuki M."/>
            <person name="Tanasupawat S."/>
        </authorList>
    </citation>
    <scope>NUCLEOTIDE SEQUENCE [LARGE SCALE GENOMIC DNA]</scope>
    <source>
        <strain evidence="2 4">MS1-9</strain>
        <strain evidence="1 3">NGC1-4</strain>
    </source>
</reference>
<proteinExistence type="predicted"/>
<evidence type="ECO:0000313" key="2">
    <source>
        <dbReference type="EMBL" id="RKN32226.1"/>
    </source>
</evidence>
<dbReference type="Pfam" id="PF10901">
    <property type="entry name" value="DUF2690"/>
    <property type="match status" value="1"/>
</dbReference>
<evidence type="ECO:0000313" key="1">
    <source>
        <dbReference type="EMBL" id="RKN20962.1"/>
    </source>
</evidence>
<dbReference type="Proteomes" id="UP000275865">
    <property type="component" value="Unassembled WGS sequence"/>
</dbReference>
<dbReference type="Proteomes" id="UP000271548">
    <property type="component" value="Unassembled WGS sequence"/>
</dbReference>
<sequence>MRVRLTGARRMSLQVMAIISMLGAGVLGATGPAQAGPGLAGLSSVARAEIAVGNAAYISEAQLATSGCGVSCDGRDPQTFKIYYNGSSYYTCAEDATSPVKQDFRSYGGPVVEIRVSARCRTAWTKLDNGNFNPTIKSFNLSGALRTSESGFIQGLWTRMLNNKDLLAQGCAGSGSIVYCTTAKYRG</sequence>
<accession>A0A3A9YIF7</accession>
<name>A0A3A9YIF7_9ACTN</name>
<dbReference type="AlphaFoldDB" id="A0A3A9YIF7"/>
<dbReference type="EMBL" id="RAZS01000003">
    <property type="protein sequence ID" value="RKN20962.1"/>
    <property type="molecule type" value="Genomic_DNA"/>
</dbReference>
<dbReference type="EMBL" id="RAZT01000006">
    <property type="protein sequence ID" value="RKN32226.1"/>
    <property type="molecule type" value="Genomic_DNA"/>
</dbReference>
<dbReference type="InterPro" id="IPR021224">
    <property type="entry name" value="DUF2690"/>
</dbReference>
<keyword evidence="3" id="KW-1185">Reference proteome</keyword>
<evidence type="ECO:0000313" key="4">
    <source>
        <dbReference type="Proteomes" id="UP000275865"/>
    </source>
</evidence>
<protein>
    <submittedName>
        <fullName evidence="2">DUF2690 domain-containing protein</fullName>
    </submittedName>
</protein>
<comment type="caution">
    <text evidence="2">The sequence shown here is derived from an EMBL/GenBank/DDBJ whole genome shotgun (WGS) entry which is preliminary data.</text>
</comment>
<organism evidence="2 4">
    <name type="scientific">Micromonospora musae</name>
    <dbReference type="NCBI Taxonomy" id="1894970"/>
    <lineage>
        <taxon>Bacteria</taxon>
        <taxon>Bacillati</taxon>
        <taxon>Actinomycetota</taxon>
        <taxon>Actinomycetes</taxon>
        <taxon>Micromonosporales</taxon>
        <taxon>Micromonosporaceae</taxon>
        <taxon>Micromonospora</taxon>
    </lineage>
</organism>
<evidence type="ECO:0000313" key="3">
    <source>
        <dbReference type="Proteomes" id="UP000271548"/>
    </source>
</evidence>